<feature type="domain" description="Cyclophilin-like" evidence="1">
    <location>
        <begin position="39"/>
        <end position="146"/>
    </location>
</feature>
<sequence>MKKKYIFLLLVLILIGYLVKQNIDKQGKEESKEMIKIKIEINGQMFLATLDDTPTSQALLEKLPMVLTMKELNGNEKFYNLEYSLPVTSQSVNQINKGDLMLFHDNCLVLFYQDFLSKYQYTRIGQIDDAGNINQIVGAGDLVVSFMKYRNGEENGNN</sequence>
<dbReference type="InterPro" id="IPR029000">
    <property type="entry name" value="Cyclophilin-like_dom_sf"/>
</dbReference>
<name>A0A6N3AS21_9FIRM</name>
<dbReference type="RefSeq" id="WP_349234176.1">
    <property type="nucleotide sequence ID" value="NZ_JBBNNQ010000001.1"/>
</dbReference>
<evidence type="ECO:0000259" key="1">
    <source>
        <dbReference type="Pfam" id="PF18050"/>
    </source>
</evidence>
<evidence type="ECO:0000313" key="2">
    <source>
        <dbReference type="EMBL" id="VYT94411.1"/>
    </source>
</evidence>
<dbReference type="EMBL" id="CACRTL010000027">
    <property type="protein sequence ID" value="VYT94411.1"/>
    <property type="molecule type" value="Genomic_DNA"/>
</dbReference>
<dbReference type="Gene3D" id="2.40.100.20">
    <property type="match status" value="1"/>
</dbReference>
<dbReference type="Pfam" id="PF18050">
    <property type="entry name" value="Cyclophil_like2"/>
    <property type="match status" value="1"/>
</dbReference>
<dbReference type="InterPro" id="IPR041183">
    <property type="entry name" value="Cyclophilin-like"/>
</dbReference>
<organism evidence="2">
    <name type="scientific">Thomasclavelia ramosa</name>
    <dbReference type="NCBI Taxonomy" id="1547"/>
    <lineage>
        <taxon>Bacteria</taxon>
        <taxon>Bacillati</taxon>
        <taxon>Bacillota</taxon>
        <taxon>Erysipelotrichia</taxon>
        <taxon>Erysipelotrichales</taxon>
        <taxon>Coprobacillaceae</taxon>
        <taxon>Thomasclavelia</taxon>
    </lineage>
</organism>
<dbReference type="AlphaFoldDB" id="A0A6N3AS21"/>
<proteinExistence type="predicted"/>
<protein>
    <recommendedName>
        <fullName evidence="1">Cyclophilin-like domain-containing protein</fullName>
    </recommendedName>
</protein>
<reference evidence="2" key="1">
    <citation type="submission" date="2019-11" db="EMBL/GenBank/DDBJ databases">
        <authorList>
            <person name="Feng L."/>
        </authorList>
    </citation>
    <scope>NUCLEOTIDE SEQUENCE</scope>
    <source>
        <strain evidence="2">CramosumLFYP8</strain>
    </source>
</reference>
<dbReference type="SUPFAM" id="SSF50891">
    <property type="entry name" value="Cyclophilin-like"/>
    <property type="match status" value="1"/>
</dbReference>
<gene>
    <name evidence="2" type="ORF">CRLFYP8_02517</name>
</gene>
<accession>A0A6N3AS21</accession>